<keyword evidence="1" id="KW-0479">Metal-binding</keyword>
<keyword evidence="1" id="KW-0460">Magnesium</keyword>
<dbReference type="GO" id="GO:0046872">
    <property type="term" value="F:metal ion binding"/>
    <property type="evidence" value="ECO:0007669"/>
    <property type="project" value="UniProtKB-UniRule"/>
</dbReference>
<dbReference type="EMBL" id="BMMF01000007">
    <property type="protein sequence ID" value="GGK38927.1"/>
    <property type="molecule type" value="Genomic_DNA"/>
</dbReference>
<keyword evidence="1" id="KW-0808">Transferase</keyword>
<reference evidence="3 4" key="1">
    <citation type="journal article" date="2014" name="Int. J. Syst. Evol. Microbiol.">
        <title>Complete genome sequence of Corynebacterium casei LMG S-19264T (=DSM 44701T), isolated from a smear-ripened cheese.</title>
        <authorList>
            <consortium name="US DOE Joint Genome Institute (JGI-PGF)"/>
            <person name="Walter F."/>
            <person name="Albersmeier A."/>
            <person name="Kalinowski J."/>
            <person name="Ruckert C."/>
        </authorList>
    </citation>
    <scope>NUCLEOTIDE SEQUENCE [LARGE SCALE GENOMIC DNA]</scope>
    <source>
        <strain evidence="3 4">CGMCC 1.9161</strain>
    </source>
</reference>
<proteinExistence type="inferred from homology"/>
<dbReference type="GO" id="GO:0061599">
    <property type="term" value="F:molybdopterin molybdotransferase activity"/>
    <property type="evidence" value="ECO:0007669"/>
    <property type="project" value="UniProtKB-UniRule"/>
</dbReference>
<dbReference type="GO" id="GO:0005829">
    <property type="term" value="C:cytosol"/>
    <property type="evidence" value="ECO:0007669"/>
    <property type="project" value="TreeGrafter"/>
</dbReference>
<evidence type="ECO:0000313" key="4">
    <source>
        <dbReference type="Proteomes" id="UP000600449"/>
    </source>
</evidence>
<organism evidence="3 4">
    <name type="scientific">Salinarimonas ramus</name>
    <dbReference type="NCBI Taxonomy" id="690164"/>
    <lineage>
        <taxon>Bacteria</taxon>
        <taxon>Pseudomonadati</taxon>
        <taxon>Pseudomonadota</taxon>
        <taxon>Alphaproteobacteria</taxon>
        <taxon>Hyphomicrobiales</taxon>
        <taxon>Salinarimonadaceae</taxon>
        <taxon>Salinarimonas</taxon>
    </lineage>
</organism>
<dbReference type="PANTHER" id="PTHR10192">
    <property type="entry name" value="MOLYBDOPTERIN BIOSYNTHESIS PROTEIN"/>
    <property type="match status" value="1"/>
</dbReference>
<dbReference type="InterPro" id="IPR036688">
    <property type="entry name" value="MoeA_C_domain_IV_sf"/>
</dbReference>
<dbReference type="GO" id="GO:0006777">
    <property type="term" value="P:Mo-molybdopterin cofactor biosynthetic process"/>
    <property type="evidence" value="ECO:0007669"/>
    <property type="project" value="UniProtKB-UniRule"/>
</dbReference>
<accession>A0A917Q9S5</accession>
<sequence>MLGLPGNPVSALVSFLLLGEAALAALEGRRARPRIGYPLRLVEPFARRPGRPEFATACLVETADGLAAAIVGRGGSARLRPLAEADGLAEIAPNYAPVRAGDRVVFHPFATGRGLGL</sequence>
<dbReference type="PANTHER" id="PTHR10192:SF5">
    <property type="entry name" value="GEPHYRIN"/>
    <property type="match status" value="1"/>
</dbReference>
<keyword evidence="1" id="KW-0500">Molybdenum</keyword>
<dbReference type="Pfam" id="PF03454">
    <property type="entry name" value="MoeA_C"/>
    <property type="match status" value="1"/>
</dbReference>
<dbReference type="EC" id="2.10.1.1" evidence="1"/>
<evidence type="ECO:0000256" key="1">
    <source>
        <dbReference type="RuleBase" id="RU365090"/>
    </source>
</evidence>
<comment type="caution">
    <text evidence="3">The sequence shown here is derived from an EMBL/GenBank/DDBJ whole genome shotgun (WGS) entry which is preliminary data.</text>
</comment>
<feature type="domain" description="MoeA C-terminal" evidence="2">
    <location>
        <begin position="39"/>
        <end position="109"/>
    </location>
</feature>
<protein>
    <recommendedName>
        <fullName evidence="1">Molybdopterin molybdenumtransferase</fullName>
        <ecNumber evidence="1">2.10.1.1</ecNumber>
    </recommendedName>
</protein>
<evidence type="ECO:0000313" key="3">
    <source>
        <dbReference type="EMBL" id="GGK38927.1"/>
    </source>
</evidence>
<comment type="similarity">
    <text evidence="1">Belongs to the MoeA family.</text>
</comment>
<dbReference type="SUPFAM" id="SSF63867">
    <property type="entry name" value="MoeA C-terminal domain-like"/>
    <property type="match status" value="1"/>
</dbReference>
<comment type="function">
    <text evidence="1">Catalyzes the insertion of molybdate into adenylated molybdopterin with the concomitant release of AMP.</text>
</comment>
<comment type="catalytic activity">
    <reaction evidence="1">
        <text>adenylyl-molybdopterin + molybdate = Mo-molybdopterin + AMP + H(+)</text>
        <dbReference type="Rhea" id="RHEA:35047"/>
        <dbReference type="ChEBI" id="CHEBI:15378"/>
        <dbReference type="ChEBI" id="CHEBI:36264"/>
        <dbReference type="ChEBI" id="CHEBI:62727"/>
        <dbReference type="ChEBI" id="CHEBI:71302"/>
        <dbReference type="ChEBI" id="CHEBI:456215"/>
    </reaction>
</comment>
<keyword evidence="4" id="KW-1185">Reference proteome</keyword>
<dbReference type="AlphaFoldDB" id="A0A917Q9S5"/>
<keyword evidence="1" id="KW-0501">Molybdenum cofactor biosynthesis</keyword>
<dbReference type="InterPro" id="IPR005111">
    <property type="entry name" value="MoeA_C_domain_IV"/>
</dbReference>
<dbReference type="InterPro" id="IPR036425">
    <property type="entry name" value="MoaB/Mog-like_dom_sf"/>
</dbReference>
<dbReference type="Gene3D" id="3.40.980.10">
    <property type="entry name" value="MoaB/Mog-like domain"/>
    <property type="match status" value="1"/>
</dbReference>
<name>A0A917Q9S5_9HYPH</name>
<dbReference type="InterPro" id="IPR038987">
    <property type="entry name" value="MoeA-like"/>
</dbReference>
<dbReference type="Proteomes" id="UP000600449">
    <property type="component" value="Unassembled WGS sequence"/>
</dbReference>
<comment type="cofactor">
    <cofactor evidence="1">
        <name>Mg(2+)</name>
        <dbReference type="ChEBI" id="CHEBI:18420"/>
    </cofactor>
</comment>
<evidence type="ECO:0000259" key="2">
    <source>
        <dbReference type="Pfam" id="PF03454"/>
    </source>
</evidence>
<dbReference type="RefSeq" id="WP_244645409.1">
    <property type="nucleotide sequence ID" value="NZ_BMMF01000007.1"/>
</dbReference>
<gene>
    <name evidence="3" type="ORF">GCM10011322_27510</name>
</gene>
<comment type="pathway">
    <text evidence="1">Cofactor biosynthesis; molybdopterin biosynthesis.</text>
</comment>
<dbReference type="Gene3D" id="2.40.340.10">
    <property type="entry name" value="MoeA, C-terminal, domain IV"/>
    <property type="match status" value="1"/>
</dbReference>